<name>A0A1Z4BVC9_9GAMM</name>
<evidence type="ECO:0000313" key="2">
    <source>
        <dbReference type="Proteomes" id="UP000197019"/>
    </source>
</evidence>
<dbReference type="RefSeq" id="WP_088618086.1">
    <property type="nucleotide sequence ID" value="NZ_CP022129.1"/>
</dbReference>
<protein>
    <submittedName>
        <fullName evidence="1">Uncharacterized protein</fullName>
    </submittedName>
</protein>
<dbReference type="AlphaFoldDB" id="A0A1Z4BVC9"/>
<gene>
    <name evidence="1" type="ORF">CEK71_03510</name>
</gene>
<dbReference type="KEGG" id="mpsy:CEK71_03510"/>
<keyword evidence="2" id="KW-1185">Reference proteome</keyword>
<dbReference type="Proteomes" id="UP000197019">
    <property type="component" value="Chromosome"/>
</dbReference>
<organism evidence="1 2">
    <name type="scientific">Methylovulum psychrotolerans</name>
    <dbReference type="NCBI Taxonomy" id="1704499"/>
    <lineage>
        <taxon>Bacteria</taxon>
        <taxon>Pseudomonadati</taxon>
        <taxon>Pseudomonadota</taxon>
        <taxon>Gammaproteobacteria</taxon>
        <taxon>Methylococcales</taxon>
        <taxon>Methylococcaceae</taxon>
        <taxon>Methylovulum</taxon>
    </lineage>
</organism>
<proteinExistence type="predicted"/>
<evidence type="ECO:0000313" key="1">
    <source>
        <dbReference type="EMBL" id="ASF45203.1"/>
    </source>
</evidence>
<reference evidence="1 2" key="1">
    <citation type="submission" date="2017-06" db="EMBL/GenBank/DDBJ databases">
        <title>Genome Sequencing of the methanotroph Methylovulum psychrotolerants str. HV10-M2 isolated from a high-altitude environment.</title>
        <authorList>
            <person name="Mateos-Rivera A."/>
        </authorList>
    </citation>
    <scope>NUCLEOTIDE SEQUENCE [LARGE SCALE GENOMIC DNA]</scope>
    <source>
        <strain evidence="1 2">HV10_M2</strain>
    </source>
</reference>
<sequence length="162" mass="17723">MSDAAALNAWVDEHTVDDHSNSAGYVELGRVFVGDAFAPLQNVEYGDVSMGVVDFSEIQTTKQRAKYFYKYPVIRTATVVWKHLKEAEVLGGVYAMQRTIGLTGELVFADGLPDYHIISGVAVPDSNWFAKAFLGNPTDLTALTYPNFSEYSGGFGIEEVAL</sequence>
<accession>A0A1Z4BVC9</accession>
<dbReference type="EMBL" id="CP022129">
    <property type="protein sequence ID" value="ASF45203.1"/>
    <property type="molecule type" value="Genomic_DNA"/>
</dbReference>
<dbReference type="OrthoDB" id="6157808at2"/>